<protein>
    <submittedName>
        <fullName evidence="2">Blr7883 protein</fullName>
    </submittedName>
</protein>
<dbReference type="KEGG" id="bja:blr7883"/>
<sequence>MCLTRGFRRTVMQRRHSRANRRCSPQREAERIADSRQNGPAVDRACGLASDEASDLSRSINQQSQRAGLVRIVQFLVVQTNEDRTMNISGANAYAYLQDASSAKRANAGTTSSAGSAPVSSSGSGQASDGSVQSTKRLASI</sequence>
<keyword evidence="3" id="KW-1185">Reference proteome</keyword>
<dbReference type="EnsemblBacteria" id="BAC53148">
    <property type="protein sequence ID" value="BAC53148"/>
    <property type="gene ID" value="BAC53148"/>
</dbReference>
<reference evidence="3" key="1">
    <citation type="journal article" date="2002" name="DNA Res.">
        <title>Complete genomic sequence of nitrogen-fixing symbiotic bacterium Bradyrhizobium japonicum USDA110.</title>
        <authorList>
            <person name="Kaneko T."/>
            <person name="Nakamura Y."/>
            <person name="Sato S."/>
            <person name="Minamisawa K."/>
            <person name="Uchiumi T."/>
            <person name="Sasamoto S."/>
            <person name="Watanabe A."/>
            <person name="Idesawa K."/>
            <person name="Iriguchi M."/>
            <person name="Kawashima K."/>
            <person name="Kohara M."/>
            <person name="Matsumoto M."/>
            <person name="Shimpo S."/>
            <person name="Tsuruoka H."/>
            <person name="Wada T."/>
            <person name="Yamada M."/>
            <person name="Tabata S."/>
        </authorList>
    </citation>
    <scope>NUCLEOTIDE SEQUENCE [LARGE SCALE GENOMIC DNA]</scope>
    <source>
        <strain evidence="3">JCM 10833 / BCRC 13528 / IAM 13628 / NBRC 14792 / USDA 110</strain>
    </source>
</reference>
<dbReference type="AlphaFoldDB" id="Q89CB4"/>
<feature type="region of interest" description="Disordered" evidence="1">
    <location>
        <begin position="24"/>
        <end position="43"/>
    </location>
</feature>
<evidence type="ECO:0000313" key="3">
    <source>
        <dbReference type="Proteomes" id="UP000002526"/>
    </source>
</evidence>
<feature type="compositionally biased region" description="Low complexity" evidence="1">
    <location>
        <begin position="106"/>
        <end position="134"/>
    </location>
</feature>
<feature type="compositionally biased region" description="Basic and acidic residues" evidence="1">
    <location>
        <begin position="25"/>
        <end position="34"/>
    </location>
</feature>
<dbReference type="EMBL" id="BA000040">
    <property type="protein sequence ID" value="BAC53148.1"/>
    <property type="molecule type" value="Genomic_DNA"/>
</dbReference>
<dbReference type="Proteomes" id="UP000002526">
    <property type="component" value="Chromosome"/>
</dbReference>
<feature type="region of interest" description="Disordered" evidence="1">
    <location>
        <begin position="101"/>
        <end position="141"/>
    </location>
</feature>
<gene>
    <name evidence="2" type="ordered locus">blr7883</name>
</gene>
<name>Q89CB4_BRADU</name>
<proteinExistence type="predicted"/>
<organism evidence="2 3">
    <name type="scientific">Bradyrhizobium diazoefficiens (strain JCM 10833 / BCRC 13528 / IAM 13628 / NBRC 14792 / USDA 110)</name>
    <dbReference type="NCBI Taxonomy" id="224911"/>
    <lineage>
        <taxon>Bacteria</taxon>
        <taxon>Pseudomonadati</taxon>
        <taxon>Pseudomonadota</taxon>
        <taxon>Alphaproteobacteria</taxon>
        <taxon>Hyphomicrobiales</taxon>
        <taxon>Nitrobacteraceae</taxon>
        <taxon>Bradyrhizobium</taxon>
    </lineage>
</organism>
<evidence type="ECO:0000256" key="1">
    <source>
        <dbReference type="SAM" id="MobiDB-lite"/>
    </source>
</evidence>
<accession>Q89CB4</accession>
<dbReference type="InParanoid" id="Q89CB4"/>
<dbReference type="HOGENOM" id="CLU_1821687_0_0_5"/>
<evidence type="ECO:0000313" key="2">
    <source>
        <dbReference type="EMBL" id="BAC53148.1"/>
    </source>
</evidence>